<feature type="region of interest" description="Disordered" evidence="1">
    <location>
        <begin position="1"/>
        <end position="24"/>
    </location>
</feature>
<comment type="caution">
    <text evidence="2">The sequence shown here is derived from an EMBL/GenBank/DDBJ whole genome shotgun (WGS) entry which is preliminary data.</text>
</comment>
<evidence type="ECO:0000313" key="2">
    <source>
        <dbReference type="EMBL" id="MBV6343228.1"/>
    </source>
</evidence>
<gene>
    <name evidence="2" type="ORF">HWQ67_16740</name>
</gene>
<keyword evidence="3" id="KW-1185">Reference proteome</keyword>
<reference evidence="2 3" key="1">
    <citation type="journal article" date="2020" name="J Geophys Res Biogeosci">
        <title>Magnetotaxis as an Adaptation to Enable Bacterial Shuttling of Microbial Sulfur and Sulfur Cycling Across Aquatic Oxic#Anoxic Interfaces.</title>
        <authorList>
            <person name="Li J."/>
            <person name="Liu P."/>
            <person name="Wang J."/>
            <person name="Roberts A.P."/>
            <person name="Pan Y."/>
        </authorList>
    </citation>
    <scope>NUCLEOTIDE SEQUENCE [LARGE SCALE GENOMIC DNA]</scope>
    <source>
        <strain evidence="2 3">MYR-1_YQ</strain>
    </source>
</reference>
<dbReference type="EMBL" id="JABXWD010000492">
    <property type="protein sequence ID" value="MBV6343228.1"/>
    <property type="molecule type" value="Genomic_DNA"/>
</dbReference>
<dbReference type="Proteomes" id="UP001196980">
    <property type="component" value="Unassembled WGS sequence"/>
</dbReference>
<sequence>MSPVSGSHTQDVTSPTISGAGDLSPDYCSHDGAATSPALSHIYVLSPAPGSHEQEVTSPTLSGAGDLTPDYCSHDGAVTSPVLSHIYVLTPVNCSHDGETGSPALSHIYVLSPVNCEHLQECTATSAGAIDLTPVYCSHDQAVTSPPVGWTYAIWYYVSKDNEGYFITERNINLYKTVEGEFYFTTRPDIIRHPSRIQEGYKRSA</sequence>
<name>A0ABS6S303_9BACT</name>
<dbReference type="RefSeq" id="WP_218253831.1">
    <property type="nucleotide sequence ID" value="NZ_JABXWD010000492.1"/>
</dbReference>
<evidence type="ECO:0000313" key="3">
    <source>
        <dbReference type="Proteomes" id="UP001196980"/>
    </source>
</evidence>
<organism evidence="2 3">
    <name type="scientific">Candidatus Magnetobacterium casense</name>
    <dbReference type="NCBI Taxonomy" id="1455061"/>
    <lineage>
        <taxon>Bacteria</taxon>
        <taxon>Pseudomonadati</taxon>
        <taxon>Nitrospirota</taxon>
        <taxon>Thermodesulfovibrionia</taxon>
        <taxon>Thermodesulfovibrionales</taxon>
        <taxon>Candidatus Magnetobacteriaceae</taxon>
        <taxon>Candidatus Magnetobacterium</taxon>
    </lineage>
</organism>
<evidence type="ECO:0000256" key="1">
    <source>
        <dbReference type="SAM" id="MobiDB-lite"/>
    </source>
</evidence>
<proteinExistence type="predicted"/>
<feature type="compositionally biased region" description="Polar residues" evidence="1">
    <location>
        <begin position="1"/>
        <end position="17"/>
    </location>
</feature>
<accession>A0ABS6S303</accession>
<protein>
    <submittedName>
        <fullName evidence="2">Uncharacterized protein</fullName>
    </submittedName>
</protein>